<proteinExistence type="inferred from homology"/>
<evidence type="ECO:0000256" key="5">
    <source>
        <dbReference type="ARBA" id="ARBA00022968"/>
    </source>
</evidence>
<keyword evidence="7 9" id="KW-0333">Golgi apparatus</keyword>
<evidence type="ECO:0000256" key="6">
    <source>
        <dbReference type="ARBA" id="ARBA00022989"/>
    </source>
</evidence>
<dbReference type="Ensembl" id="ENSOABT00000008489.2">
    <property type="protein sequence ID" value="ENSOABP00000008189.2"/>
    <property type="gene ID" value="ENSOABG00000004475.2"/>
</dbReference>
<keyword evidence="12" id="KW-1185">Reference proteome</keyword>
<comment type="similarity">
    <text evidence="2 9">Belongs to the chondroitin N-acetylgalactosaminyltransferase family.</text>
</comment>
<evidence type="ECO:0000313" key="12">
    <source>
        <dbReference type="Proteomes" id="UP000472276"/>
    </source>
</evidence>
<evidence type="ECO:0000256" key="10">
    <source>
        <dbReference type="SAM" id="MobiDB-lite"/>
    </source>
</evidence>
<dbReference type="PANTHER" id="PTHR12369">
    <property type="entry name" value="CHONDROITIN SYNTHASE"/>
    <property type="match status" value="1"/>
</dbReference>
<keyword evidence="8" id="KW-0472">Membrane</keyword>
<dbReference type="OMA" id="WLSPDEC"/>
<keyword evidence="5 9" id="KW-0735">Signal-anchor</keyword>
<feature type="compositionally biased region" description="Polar residues" evidence="10">
    <location>
        <begin position="449"/>
        <end position="466"/>
    </location>
</feature>
<feature type="compositionally biased region" description="Gly residues" evidence="10">
    <location>
        <begin position="294"/>
        <end position="303"/>
    </location>
</feature>
<feature type="compositionally biased region" description="Acidic residues" evidence="10">
    <location>
        <begin position="566"/>
        <end position="586"/>
    </location>
</feature>
<evidence type="ECO:0000256" key="7">
    <source>
        <dbReference type="ARBA" id="ARBA00023034"/>
    </source>
</evidence>
<evidence type="ECO:0000256" key="2">
    <source>
        <dbReference type="ARBA" id="ARBA00009239"/>
    </source>
</evidence>
<dbReference type="EC" id="2.4.1.-" evidence="9"/>
<dbReference type="Proteomes" id="UP000472276">
    <property type="component" value="Unassembled WGS sequence"/>
</dbReference>
<evidence type="ECO:0000256" key="1">
    <source>
        <dbReference type="ARBA" id="ARBA00004447"/>
    </source>
</evidence>
<evidence type="ECO:0000256" key="9">
    <source>
        <dbReference type="RuleBase" id="RU364016"/>
    </source>
</evidence>
<dbReference type="InterPro" id="IPR008428">
    <property type="entry name" value="Chond_GalNAc"/>
</dbReference>
<comment type="subcellular location">
    <subcellularLocation>
        <location evidence="1 9">Golgi apparatus</location>
        <location evidence="1 9">Golgi stack membrane</location>
        <topology evidence="1 9">Single-pass type II membrane protein</topology>
    </subcellularLocation>
</comment>
<evidence type="ECO:0000256" key="8">
    <source>
        <dbReference type="ARBA" id="ARBA00023136"/>
    </source>
</evidence>
<feature type="region of interest" description="Disordered" evidence="10">
    <location>
        <begin position="709"/>
        <end position="751"/>
    </location>
</feature>
<dbReference type="AlphaFoldDB" id="A0A668S823"/>
<feature type="compositionally biased region" description="Basic and acidic residues" evidence="10">
    <location>
        <begin position="229"/>
        <end position="256"/>
    </location>
</feature>
<feature type="region of interest" description="Disordered" evidence="10">
    <location>
        <begin position="338"/>
        <end position="391"/>
    </location>
</feature>
<dbReference type="GO" id="GO:0032580">
    <property type="term" value="C:Golgi cisterna membrane"/>
    <property type="evidence" value="ECO:0007669"/>
    <property type="project" value="UniProtKB-SubCell"/>
</dbReference>
<name>A0A668S823_OREAU</name>
<feature type="compositionally biased region" description="Low complexity" evidence="10">
    <location>
        <begin position="716"/>
        <end position="733"/>
    </location>
</feature>
<dbReference type="InterPro" id="IPR051227">
    <property type="entry name" value="CS_glycosyltransferase"/>
</dbReference>
<feature type="compositionally biased region" description="Polar residues" evidence="10">
    <location>
        <begin position="521"/>
        <end position="548"/>
    </location>
</feature>
<evidence type="ECO:0000256" key="3">
    <source>
        <dbReference type="ARBA" id="ARBA00022679"/>
    </source>
</evidence>
<feature type="compositionally biased region" description="Pro residues" evidence="10">
    <location>
        <begin position="734"/>
        <end position="743"/>
    </location>
</feature>
<keyword evidence="6" id="KW-1133">Transmembrane helix</keyword>
<dbReference type="PANTHER" id="PTHR12369:SF46">
    <property type="entry name" value="N-ACETYL-BETA-GLUCOSAMINYL-GLYCOPROTEIN 4-BETA-N-ACETYLGALACTOSAMINYLTRANSFERASE 1"/>
    <property type="match status" value="1"/>
</dbReference>
<keyword evidence="4" id="KW-0812">Transmembrane</keyword>
<feature type="compositionally biased region" description="Basic and acidic residues" evidence="10">
    <location>
        <begin position="369"/>
        <end position="391"/>
    </location>
</feature>
<feature type="region of interest" description="Disordered" evidence="10">
    <location>
        <begin position="151"/>
        <end position="256"/>
    </location>
</feature>
<evidence type="ECO:0000313" key="11">
    <source>
        <dbReference type="Ensembl" id="ENSOABP00000008189.2"/>
    </source>
</evidence>
<sequence>MNSVDHIPQTLASHIRLPKESQPQGLEGGRTILHGADMLKPDPRDTFYSTPMIDPSRLENVLPACLYSPTYVVKDFPIARYQGLQFVYLSFVYPNDFTRLTHMERENKCFYRESPIYLEKFGFYKYMKMDEEEDDRPFFFPNPDDFLEEEEVVDAEDEAEIVGTQSPKKPSYPSQTSHTSNPSYRQSKSEPTPAGRDKEKEKEDPNGEEDEGPVNSIIQHRERRRFPRRDRQMDRDLDRDWGRDHTREKMRKDTGKRLENIEARVLQPDIESVVRGRSLSWVHTDSAELDPARKGGGTGGGEDSGVDTRTKLSKSSLLFPQKSSLSALASRARQILSNSAHGNNLHDRLPGSKKEKREENKIYITRPKPAREREKEREQRRERREERASRHPREVFPGVFLYQTGKTTRLVNLGARRRGGGGVTGSRSLISAPQLWPIPPIKEGKASPHNGSTNTHNESVLKSSNKAAGAKQPEKSKSKGEPRDLKTTIMADPPSKEDHLIQPSSHRGPPHPSVTPPRFNFTDNTIQGQSRVTSYLRTSEITESQQHPDPNPPDIDQDTNHSNPDPDADPDPEPEPEEGEMSDYSYEEVEVRPGWAEESINWQRTFSVNPMDFELLRSDWNDLRCNVSGNLQLAESEVVDVLAQYMEKLNERNGGIYTLLRIINVEKRRDSARGNRYLVELELMERGRSVVRLSEYIYLLLHRSKQGEESLENTDSAPASAPASALSTATPSLTTPPPPPPPTKSSGRAAATPWSTAYAKPLLCQPVMLQWRKDVMVHFVVPVKNQARWVQQFISDMENLHRQTKDDNFSIIIVDFESEDMDVEQALRESSVPRYEYLRREGNFERSAGLQMGVDTIEDSHSIVFLCDLHIHFPLNILESIRKHCVEGRLAFAPIVMRLSCGSSPQEPDGYWEVNGFGLFGIYKSDFDKIGGMNTEEFKDRWGGEDWELLDRVLQNGLEVERLRLRNFFHYYHSKRGMWNAQNKKTPKG</sequence>
<feature type="compositionally biased region" description="Polar residues" evidence="10">
    <location>
        <begin position="163"/>
        <end position="190"/>
    </location>
</feature>
<feature type="compositionally biased region" description="Basic and acidic residues" evidence="10">
    <location>
        <begin position="344"/>
        <end position="361"/>
    </location>
</feature>
<dbReference type="Gene3D" id="3.90.550.10">
    <property type="entry name" value="Spore Coat Polysaccharide Biosynthesis Protein SpsA, Chain A"/>
    <property type="match status" value="1"/>
</dbReference>
<evidence type="ECO:0000256" key="4">
    <source>
        <dbReference type="ARBA" id="ARBA00022692"/>
    </source>
</evidence>
<keyword evidence="3 9" id="KW-0808">Transferase</keyword>
<organism evidence="11 12">
    <name type="scientific">Oreochromis aureus</name>
    <name type="common">Israeli tilapia</name>
    <name type="synonym">Chromis aureus</name>
    <dbReference type="NCBI Taxonomy" id="47969"/>
    <lineage>
        <taxon>Eukaryota</taxon>
        <taxon>Metazoa</taxon>
        <taxon>Chordata</taxon>
        <taxon>Craniata</taxon>
        <taxon>Vertebrata</taxon>
        <taxon>Euteleostomi</taxon>
        <taxon>Actinopterygii</taxon>
        <taxon>Neopterygii</taxon>
        <taxon>Teleostei</taxon>
        <taxon>Neoteleostei</taxon>
        <taxon>Acanthomorphata</taxon>
        <taxon>Ovalentaria</taxon>
        <taxon>Cichlomorphae</taxon>
        <taxon>Cichliformes</taxon>
        <taxon>Cichlidae</taxon>
        <taxon>African cichlids</taxon>
        <taxon>Pseudocrenilabrinae</taxon>
        <taxon>Oreochromini</taxon>
        <taxon>Oreochromis</taxon>
    </lineage>
</organism>
<feature type="region of interest" description="Disordered" evidence="10">
    <location>
        <begin position="280"/>
        <end position="315"/>
    </location>
</feature>
<dbReference type="SUPFAM" id="SSF53448">
    <property type="entry name" value="Nucleotide-diphospho-sugar transferases"/>
    <property type="match status" value="1"/>
</dbReference>
<reference evidence="11" key="2">
    <citation type="submission" date="2025-09" db="UniProtKB">
        <authorList>
            <consortium name="Ensembl"/>
        </authorList>
    </citation>
    <scope>IDENTIFICATION</scope>
</reference>
<feature type="region of interest" description="Disordered" evidence="10">
    <location>
        <begin position="434"/>
        <end position="586"/>
    </location>
</feature>
<dbReference type="GO" id="GO:0008376">
    <property type="term" value="F:acetylgalactosaminyltransferase activity"/>
    <property type="evidence" value="ECO:0007669"/>
    <property type="project" value="InterPro"/>
</dbReference>
<dbReference type="Pfam" id="PF05679">
    <property type="entry name" value="CHGN"/>
    <property type="match status" value="1"/>
</dbReference>
<feature type="compositionally biased region" description="Basic and acidic residues" evidence="10">
    <location>
        <begin position="472"/>
        <end position="486"/>
    </location>
</feature>
<accession>A0A668S823</accession>
<feature type="compositionally biased region" description="Acidic residues" evidence="10">
    <location>
        <begin position="151"/>
        <end position="160"/>
    </location>
</feature>
<dbReference type="InterPro" id="IPR029044">
    <property type="entry name" value="Nucleotide-diphossugar_trans"/>
</dbReference>
<feature type="compositionally biased region" description="Basic and acidic residues" evidence="10">
    <location>
        <begin position="195"/>
        <end position="205"/>
    </location>
</feature>
<reference evidence="11" key="1">
    <citation type="submission" date="2025-08" db="UniProtKB">
        <authorList>
            <consortium name="Ensembl"/>
        </authorList>
    </citation>
    <scope>IDENTIFICATION</scope>
</reference>
<protein>
    <recommendedName>
        <fullName evidence="9">Hexosyltransferase</fullName>
        <ecNumber evidence="9">2.4.1.-</ecNumber>
    </recommendedName>
</protein>